<dbReference type="RefSeq" id="WP_079472159.1">
    <property type="nucleotide sequence ID" value="NZ_FUZZ01000004.1"/>
</dbReference>
<dbReference type="InterPro" id="IPR025295">
    <property type="entry name" value="eCIS_core_dom"/>
</dbReference>
<feature type="compositionally biased region" description="Polar residues" evidence="1">
    <location>
        <begin position="51"/>
        <end position="72"/>
    </location>
</feature>
<evidence type="ECO:0000313" key="4">
    <source>
        <dbReference type="Proteomes" id="UP000190166"/>
    </source>
</evidence>
<accession>A0A1T5P8B7</accession>
<organism evidence="3 4">
    <name type="scientific">Chitinophaga ginsengisegetis</name>
    <dbReference type="NCBI Taxonomy" id="393003"/>
    <lineage>
        <taxon>Bacteria</taxon>
        <taxon>Pseudomonadati</taxon>
        <taxon>Bacteroidota</taxon>
        <taxon>Chitinophagia</taxon>
        <taxon>Chitinophagales</taxon>
        <taxon>Chitinophagaceae</taxon>
        <taxon>Chitinophaga</taxon>
    </lineage>
</organism>
<evidence type="ECO:0000256" key="1">
    <source>
        <dbReference type="SAM" id="MobiDB-lite"/>
    </source>
</evidence>
<feature type="domain" description="eCIS core" evidence="2">
    <location>
        <begin position="78"/>
        <end position="152"/>
    </location>
</feature>
<gene>
    <name evidence="3" type="ORF">SAMN05660461_4892</name>
</gene>
<proteinExistence type="predicted"/>
<name>A0A1T5P8B7_9BACT</name>
<sequence length="948" mass="102171">MAAVNTQIQPPGLKSSAPQQREGPFFGPAPAKDPFFQRKQQRGEEDGTLQREATGSSTPDVTPAVEQQLSQSKGGGAPLPSRRNEEMSRAFGRDLSGVRIHEDAGAADMSRQLQAKAFTHGKDIYFGANQRNDSTEGKHLLAHELTHVVQQKPAQMISRVPLLYDYTTVRRKNKKQLLGDGTAANTGITLSEFTSYIRIQADWFAHPTLGKADRDALWALIAKNESGDHIQSGAGDLKMKDLIPLPPADWAALATFGHGCHRDETVIILNSGIPLARRIALGNMMQKMEALIGGKVIKRTVSENQLIDVEANPVLWARITTYWNFFHPHLQRVYEVKPGERGSEFQKIINMFTAQSPVDFFALLGRIRNLHRFSIAALNKLKSNFTDFSHTLPLHLIIQTANDAGAFQDAAPKFEDVINTSPNLVLMLEGRDSLLQIQTEIPIIAQRFGKKDAKGNFSIAQVIIAGHGSPESVQLAGTSAPGIVKGRVEYTTESLDISNAAAKAKTQALLDVLIQNLDPATAKIVYAGCLVGAHPVPVGTAAANVQPHIAAHPNLGEFTQQRGVAKGKPVQVEAARASVALSETSLMDPVTKDLHITYPFDPQAFGTAAAYLAAGHEPEGTMRAAVEVAATNPIVASNLLHSRLGFGVISDPWWDQCVIAMVKVALDGVPLGSPVSLARLLELAEVAHLPFLSGFGTDFGVSAASFVKDVNPLGSAPVIYRESLNVPMMLAPATNDLRLGRFAMEQAWFSLVAGREASFITFLNGTPPDFVRQMEVHLDRAVIGKYDATLFAPAAPHTAGRIKLALAWLDQDSTNALVTAFFNTEITDTPTGPVLSAAVIAQLAGRGSDEILEALGRLAPAPMGRKQANAQIPGRKRNTLLIEPKAYVATVTSVIKLPVFRGPGPKHTGIGWVNPGDSLQVAGFTDAWAAFDFKGKLGYVDKTQITPP</sequence>
<feature type="region of interest" description="Disordered" evidence="1">
    <location>
        <begin position="1"/>
        <end position="85"/>
    </location>
</feature>
<reference evidence="3 4" key="1">
    <citation type="submission" date="2017-02" db="EMBL/GenBank/DDBJ databases">
        <authorList>
            <person name="Peterson S.W."/>
        </authorList>
    </citation>
    <scope>NUCLEOTIDE SEQUENCE [LARGE SCALE GENOMIC DNA]</scope>
    <source>
        <strain evidence="3 4">DSM 18108</strain>
    </source>
</reference>
<keyword evidence="4" id="KW-1185">Reference proteome</keyword>
<evidence type="ECO:0000259" key="2">
    <source>
        <dbReference type="Pfam" id="PF13699"/>
    </source>
</evidence>
<dbReference type="Proteomes" id="UP000190166">
    <property type="component" value="Unassembled WGS sequence"/>
</dbReference>
<dbReference type="Pfam" id="PF13699">
    <property type="entry name" value="eCIS_core"/>
    <property type="match status" value="1"/>
</dbReference>
<evidence type="ECO:0000313" key="3">
    <source>
        <dbReference type="EMBL" id="SKD09014.1"/>
    </source>
</evidence>
<dbReference type="AlphaFoldDB" id="A0A1T5P8B7"/>
<protein>
    <recommendedName>
        <fullName evidence="2">eCIS core domain-containing protein</fullName>
    </recommendedName>
</protein>
<dbReference type="STRING" id="393003.SAMN05660461_4892"/>
<dbReference type="EMBL" id="FUZZ01000004">
    <property type="protein sequence ID" value="SKD09014.1"/>
    <property type="molecule type" value="Genomic_DNA"/>
</dbReference>